<evidence type="ECO:0000313" key="3">
    <source>
        <dbReference type="Proteomes" id="UP000215127"/>
    </source>
</evidence>
<evidence type="ECO:0000256" key="1">
    <source>
        <dbReference type="SAM" id="MobiDB-lite"/>
    </source>
</evidence>
<feature type="region of interest" description="Disordered" evidence="1">
    <location>
        <begin position="158"/>
        <end position="225"/>
    </location>
</feature>
<feature type="region of interest" description="Disordered" evidence="1">
    <location>
        <begin position="81"/>
        <end position="136"/>
    </location>
</feature>
<feature type="compositionally biased region" description="Low complexity" evidence="1">
    <location>
        <begin position="86"/>
        <end position="98"/>
    </location>
</feature>
<sequence>MAPRARRPAMYNTPAIRTGGMGLLQVEAITNRPLSIQRRHLAASVLRMREIEPDELSSSEWVAFLVMDTRERDRWIADFRQRRRASTSSSSSSGSSAADRGRNSYDKAEEARSEAARKVAPVASAPTPAVRMDTSAAGSTPFVSLWVRHLEQLEQGDSAGASASEYNVRRPRHARRSVDTMDAPPTYDIAVRTGTPPPAYEPRSDDEDSSRSRIRRWADSHLSRP</sequence>
<dbReference type="AlphaFoldDB" id="A0A1X7RBS6"/>
<evidence type="ECO:0000313" key="2">
    <source>
        <dbReference type="EMBL" id="SMQ44874.1"/>
    </source>
</evidence>
<accession>A0A1X7RBS6</accession>
<dbReference type="EMBL" id="LT853692">
    <property type="protein sequence ID" value="SMQ44874.1"/>
    <property type="molecule type" value="Genomic_DNA"/>
</dbReference>
<feature type="compositionally biased region" description="Low complexity" evidence="1">
    <location>
        <begin position="118"/>
        <end position="130"/>
    </location>
</feature>
<name>A0A1X7RBS6_ZYMT9</name>
<keyword evidence="3" id="KW-1185">Reference proteome</keyword>
<feature type="compositionally biased region" description="Basic and acidic residues" evidence="1">
    <location>
        <begin position="216"/>
        <end position="225"/>
    </location>
</feature>
<gene>
    <name evidence="2" type="ORF">ZT3D7_G18</name>
</gene>
<proteinExistence type="predicted"/>
<reference evidence="2 3" key="1">
    <citation type="submission" date="2016-06" db="EMBL/GenBank/DDBJ databases">
        <authorList>
            <person name="Kjaerup R.B."/>
            <person name="Dalgaard T.S."/>
            <person name="Juul-Madsen H.R."/>
        </authorList>
    </citation>
    <scope>NUCLEOTIDE SEQUENCE [LARGE SCALE GENOMIC DNA]</scope>
</reference>
<dbReference type="Proteomes" id="UP000215127">
    <property type="component" value="Chromosome 1"/>
</dbReference>
<protein>
    <submittedName>
        <fullName evidence="2">Uncharacterized protein</fullName>
    </submittedName>
</protein>
<organism evidence="2 3">
    <name type="scientific">Zymoseptoria tritici (strain ST99CH_3D7)</name>
    <dbReference type="NCBI Taxonomy" id="1276538"/>
    <lineage>
        <taxon>Eukaryota</taxon>
        <taxon>Fungi</taxon>
        <taxon>Dikarya</taxon>
        <taxon>Ascomycota</taxon>
        <taxon>Pezizomycotina</taxon>
        <taxon>Dothideomycetes</taxon>
        <taxon>Dothideomycetidae</taxon>
        <taxon>Mycosphaerellales</taxon>
        <taxon>Mycosphaerellaceae</taxon>
        <taxon>Zymoseptoria</taxon>
    </lineage>
</organism>
<feature type="compositionally biased region" description="Basic and acidic residues" evidence="1">
    <location>
        <begin position="99"/>
        <end position="117"/>
    </location>
</feature>